<proteinExistence type="predicted"/>
<keyword evidence="4" id="KW-0812">Transmembrane</keyword>
<dbReference type="Gene3D" id="4.10.400.10">
    <property type="entry name" value="Low-density Lipoprotein Receptor"/>
    <property type="match status" value="1"/>
</dbReference>
<dbReference type="PROSITE" id="PS01180">
    <property type="entry name" value="CUB"/>
    <property type="match status" value="1"/>
</dbReference>
<feature type="region of interest" description="Disordered" evidence="3">
    <location>
        <begin position="361"/>
        <end position="721"/>
    </location>
</feature>
<keyword evidence="4" id="KW-1133">Transmembrane helix</keyword>
<feature type="compositionally biased region" description="Polar residues" evidence="3">
    <location>
        <begin position="641"/>
        <end position="660"/>
    </location>
</feature>
<evidence type="ECO:0000256" key="4">
    <source>
        <dbReference type="SAM" id="Phobius"/>
    </source>
</evidence>
<feature type="compositionally biased region" description="Low complexity" evidence="3">
    <location>
        <begin position="493"/>
        <end position="522"/>
    </location>
</feature>
<feature type="compositionally biased region" description="Polar residues" evidence="3">
    <location>
        <begin position="425"/>
        <end position="441"/>
    </location>
</feature>
<organism evidence="6 7">
    <name type="scientific">Elysia crispata</name>
    <name type="common">lettuce slug</name>
    <dbReference type="NCBI Taxonomy" id="231223"/>
    <lineage>
        <taxon>Eukaryota</taxon>
        <taxon>Metazoa</taxon>
        <taxon>Spiralia</taxon>
        <taxon>Lophotrochozoa</taxon>
        <taxon>Mollusca</taxon>
        <taxon>Gastropoda</taxon>
        <taxon>Heterobranchia</taxon>
        <taxon>Euthyneura</taxon>
        <taxon>Panpulmonata</taxon>
        <taxon>Sacoglossa</taxon>
        <taxon>Placobranchoidea</taxon>
        <taxon>Plakobranchidae</taxon>
        <taxon>Elysia</taxon>
    </lineage>
</organism>
<dbReference type="AlphaFoldDB" id="A0AAE0ZV82"/>
<dbReference type="InterPro" id="IPR036055">
    <property type="entry name" value="LDL_receptor-like_sf"/>
</dbReference>
<evidence type="ECO:0000259" key="5">
    <source>
        <dbReference type="PROSITE" id="PS01180"/>
    </source>
</evidence>
<feature type="compositionally biased region" description="Basic residues" evidence="3">
    <location>
        <begin position="456"/>
        <end position="471"/>
    </location>
</feature>
<feature type="domain" description="CUB" evidence="5">
    <location>
        <begin position="66"/>
        <end position="199"/>
    </location>
</feature>
<dbReference type="EMBL" id="JAWDGP010003252">
    <property type="protein sequence ID" value="KAK3776005.1"/>
    <property type="molecule type" value="Genomic_DNA"/>
</dbReference>
<feature type="compositionally biased region" description="Polar residues" evidence="3">
    <location>
        <begin position="611"/>
        <end position="620"/>
    </location>
</feature>
<dbReference type="Proteomes" id="UP001283361">
    <property type="component" value="Unassembled WGS sequence"/>
</dbReference>
<reference evidence="6" key="1">
    <citation type="journal article" date="2023" name="G3 (Bethesda)">
        <title>A reference genome for the long-term kleptoplast-retaining sea slug Elysia crispata morphotype clarki.</title>
        <authorList>
            <person name="Eastman K.E."/>
            <person name="Pendleton A.L."/>
            <person name="Shaikh M.A."/>
            <person name="Suttiyut T."/>
            <person name="Ogas R."/>
            <person name="Tomko P."/>
            <person name="Gavelis G."/>
            <person name="Widhalm J.R."/>
            <person name="Wisecaver J.H."/>
        </authorList>
    </citation>
    <scope>NUCLEOTIDE SEQUENCE</scope>
    <source>
        <strain evidence="6">ECLA1</strain>
    </source>
</reference>
<feature type="transmembrane region" description="Helical" evidence="4">
    <location>
        <begin position="265"/>
        <end position="287"/>
    </location>
</feature>
<evidence type="ECO:0000313" key="6">
    <source>
        <dbReference type="EMBL" id="KAK3776005.1"/>
    </source>
</evidence>
<dbReference type="PROSITE" id="PS50068">
    <property type="entry name" value="LDLRA_2"/>
    <property type="match status" value="1"/>
</dbReference>
<sequence>MDGTMSERNVQMTGPRWCRPACYNGRTPSRTRTLLVALASVAVLVLLQPHCALGMKPRLRFMDYHCSKELDIYSELLLALKSTHLLPEVRHDTRQNHMACKVLLRAPPGFRIFLHFLWLRVSADHQHHDRVKIYDTFPVETELTPPGGLYGKLDRSLVIQDLAGSKIKDYRSSQNEILVEYVGNPTAQHPGFKILVTVFKTPDFNEECPSNLFKCPVEVGLCLPYSAACDGYSNCGARDAGDEKDCDSFETVTDLVDNYSMVYDILMVMCLPVVVFITFTIIAVCCMRRYIRLKITIHTERPVHYSAANGGRVKLEDKALARLYAPPSYEDVVTPSKAAMMAPPPAYSTLSDQVKAGEVEVMDSEDEMYRLSSSSSKRLARDREDRSNGRRSCNDSLSSLDEKSSPRIRRSRRHELSPQPYKGSYESQQWQRVRSQNGASVRSSDTEEDEDERERRNKKKGGKPKRTVCTKRRVDDLVSSSPTSRGDGEEGSHLLSPGNHHSSSNHLLPDLSDSSSPAPVSEEASEVTQCHSASGVTSASSSRSNPSASTTRASSHSTSSFLPSPSLSPPPTYSNISEDRPPKYKQRRSNTSPSDPPFDIRVKSKGGPKSLPNSNSSVPQEDQGKLAQGPNLHCVVEINPCSASPSTLKSSTPVAQAWNTSSPSRSSSSATDQDHTSHSETESRPPSNTNSRTESNGSLADQFVNQPIKEKTQASADSQLL</sequence>
<gene>
    <name evidence="6" type="ORF">RRG08_044389</name>
</gene>
<protein>
    <recommendedName>
        <fullName evidence="5">CUB domain-containing protein</fullName>
    </recommendedName>
</protein>
<feature type="compositionally biased region" description="Polar residues" evidence="3">
    <location>
        <begin position="390"/>
        <end position="399"/>
    </location>
</feature>
<dbReference type="InterPro" id="IPR035914">
    <property type="entry name" value="Sperma_CUB_dom_sf"/>
</dbReference>
<comment type="caution">
    <text evidence="2">Lacks conserved residue(s) required for the propagation of feature annotation.</text>
</comment>
<feature type="compositionally biased region" description="Basic and acidic residues" evidence="3">
    <location>
        <begin position="379"/>
        <end position="388"/>
    </location>
</feature>
<name>A0AAE0ZV82_9GAST</name>
<dbReference type="InterPro" id="IPR000859">
    <property type="entry name" value="CUB_dom"/>
</dbReference>
<evidence type="ECO:0000256" key="1">
    <source>
        <dbReference type="ARBA" id="ARBA00023157"/>
    </source>
</evidence>
<dbReference type="SMART" id="SM00192">
    <property type="entry name" value="LDLa"/>
    <property type="match status" value="1"/>
</dbReference>
<evidence type="ECO:0000256" key="3">
    <source>
        <dbReference type="SAM" id="MobiDB-lite"/>
    </source>
</evidence>
<feature type="compositionally biased region" description="Polar residues" evidence="3">
    <location>
        <begin position="684"/>
        <end position="705"/>
    </location>
</feature>
<dbReference type="SUPFAM" id="SSF49854">
    <property type="entry name" value="Spermadhesin, CUB domain"/>
    <property type="match status" value="1"/>
</dbReference>
<dbReference type="InterPro" id="IPR002172">
    <property type="entry name" value="LDrepeatLR_classA_rpt"/>
</dbReference>
<comment type="caution">
    <text evidence="6">The sequence shown here is derived from an EMBL/GenBank/DDBJ whole genome shotgun (WGS) entry which is preliminary data.</text>
</comment>
<dbReference type="CDD" id="cd00112">
    <property type="entry name" value="LDLa"/>
    <property type="match status" value="1"/>
</dbReference>
<dbReference type="Gene3D" id="2.60.120.290">
    <property type="entry name" value="Spermadhesin, CUB domain"/>
    <property type="match status" value="1"/>
</dbReference>
<accession>A0AAE0ZV82</accession>
<evidence type="ECO:0000256" key="2">
    <source>
        <dbReference type="PROSITE-ProRule" id="PRU00124"/>
    </source>
</evidence>
<evidence type="ECO:0000313" key="7">
    <source>
        <dbReference type="Proteomes" id="UP001283361"/>
    </source>
</evidence>
<keyword evidence="1" id="KW-1015">Disulfide bond</keyword>
<feature type="compositionally biased region" description="Basic and acidic residues" evidence="3">
    <location>
        <begin position="672"/>
        <end position="683"/>
    </location>
</feature>
<feature type="compositionally biased region" description="Low complexity" evidence="3">
    <location>
        <begin position="532"/>
        <end position="565"/>
    </location>
</feature>
<keyword evidence="7" id="KW-1185">Reference proteome</keyword>
<keyword evidence="4" id="KW-0472">Membrane</keyword>
<dbReference type="CDD" id="cd00041">
    <property type="entry name" value="CUB"/>
    <property type="match status" value="1"/>
</dbReference>